<name>A0ABR6BU64_9PSEU</name>
<evidence type="ECO:0000313" key="2">
    <source>
        <dbReference type="Proteomes" id="UP000517916"/>
    </source>
</evidence>
<comment type="caution">
    <text evidence="1">The sequence shown here is derived from an EMBL/GenBank/DDBJ whole genome shotgun (WGS) entry which is preliminary data.</text>
</comment>
<keyword evidence="2" id="KW-1185">Reference proteome</keyword>
<gene>
    <name evidence="1" type="ORF">BC739_007658</name>
</gene>
<reference evidence="1 2" key="1">
    <citation type="submission" date="2020-08" db="EMBL/GenBank/DDBJ databases">
        <title>Genomic Encyclopedia of Archaeal and Bacterial Type Strains, Phase II (KMG-II): from individual species to whole genera.</title>
        <authorList>
            <person name="Goeker M."/>
        </authorList>
    </citation>
    <scope>NUCLEOTIDE SEQUENCE [LARGE SCALE GENOMIC DNA]</scope>
    <source>
        <strain evidence="1 2">DSM 43850</strain>
    </source>
</reference>
<dbReference type="EMBL" id="JACJID010000006">
    <property type="protein sequence ID" value="MBA8930425.1"/>
    <property type="molecule type" value="Genomic_DNA"/>
</dbReference>
<accession>A0ABR6BU64</accession>
<organism evidence="1 2">
    <name type="scientific">Kutzneria viridogrisea</name>
    <dbReference type="NCBI Taxonomy" id="47990"/>
    <lineage>
        <taxon>Bacteria</taxon>
        <taxon>Bacillati</taxon>
        <taxon>Actinomycetota</taxon>
        <taxon>Actinomycetes</taxon>
        <taxon>Pseudonocardiales</taxon>
        <taxon>Pseudonocardiaceae</taxon>
        <taxon>Kutzneria</taxon>
    </lineage>
</organism>
<protein>
    <submittedName>
        <fullName evidence="1">Uncharacterized protein</fullName>
    </submittedName>
</protein>
<sequence>MVMGQWDGNSWAEPCRLLSPTPVGAEVRAATLPRAALLVKARDGGCRVLCGGRHATSYAMKVPFVAFNATNGTFMASPMRR</sequence>
<dbReference type="Proteomes" id="UP000517916">
    <property type="component" value="Unassembled WGS sequence"/>
</dbReference>
<evidence type="ECO:0000313" key="1">
    <source>
        <dbReference type="EMBL" id="MBA8930425.1"/>
    </source>
</evidence>
<proteinExistence type="predicted"/>